<dbReference type="GO" id="GO:0005783">
    <property type="term" value="C:endoplasmic reticulum"/>
    <property type="evidence" value="ECO:0007669"/>
    <property type="project" value="UniProtKB-SubCell"/>
</dbReference>
<evidence type="ECO:0000256" key="11">
    <source>
        <dbReference type="ARBA" id="ARBA00023180"/>
    </source>
</evidence>
<gene>
    <name evidence="15" type="ORF">O3P69_019520</name>
</gene>
<keyword evidence="9" id="KW-0560">Oxidoreductase</keyword>
<evidence type="ECO:0000313" key="15">
    <source>
        <dbReference type="EMBL" id="KAK8379614.1"/>
    </source>
</evidence>
<keyword evidence="5" id="KW-0732">Signal</keyword>
<keyword evidence="8" id="KW-0223">Dioxygenase</keyword>
<accession>A0AAW0SXC8</accession>
<evidence type="ECO:0000256" key="6">
    <source>
        <dbReference type="ARBA" id="ARBA00022824"/>
    </source>
</evidence>
<evidence type="ECO:0000256" key="4">
    <source>
        <dbReference type="ARBA" id="ARBA00022723"/>
    </source>
</evidence>
<dbReference type="EC" id="1.14.11.4" evidence="3"/>
<name>A0AAW0SXC8_SCYPA</name>
<dbReference type="GO" id="GO:0005506">
    <property type="term" value="F:iron ion binding"/>
    <property type="evidence" value="ECO:0007669"/>
    <property type="project" value="InterPro"/>
</dbReference>
<dbReference type="InterPro" id="IPR006620">
    <property type="entry name" value="Pro_4_hyd_alph"/>
</dbReference>
<comment type="subcellular location">
    <subcellularLocation>
        <location evidence="2">Endoplasmic reticulum</location>
    </subcellularLocation>
</comment>
<comment type="cofactor">
    <cofactor evidence="1">
        <name>L-ascorbate</name>
        <dbReference type="ChEBI" id="CHEBI:38290"/>
    </cofactor>
</comment>
<evidence type="ECO:0000313" key="16">
    <source>
        <dbReference type="Proteomes" id="UP001487740"/>
    </source>
</evidence>
<keyword evidence="11" id="KW-0325">Glycoprotein</keyword>
<dbReference type="PROSITE" id="PS51471">
    <property type="entry name" value="FE2OG_OXY"/>
    <property type="match status" value="1"/>
</dbReference>
<keyword evidence="6" id="KW-0256">Endoplasmic reticulum</keyword>
<dbReference type="Gene3D" id="2.60.120.620">
    <property type="entry name" value="q2cbj1_9rhob like domain"/>
    <property type="match status" value="1"/>
</dbReference>
<comment type="catalytic activity">
    <reaction evidence="12">
        <text>L-lysyl-[collagen] + 2-oxoglutarate + O2 = (5R)-5-hydroxy-L-lysyl-[collagen] + succinate + CO2</text>
        <dbReference type="Rhea" id="RHEA:16569"/>
        <dbReference type="Rhea" id="RHEA-COMP:12751"/>
        <dbReference type="Rhea" id="RHEA-COMP:12752"/>
        <dbReference type="ChEBI" id="CHEBI:15379"/>
        <dbReference type="ChEBI" id="CHEBI:16526"/>
        <dbReference type="ChEBI" id="CHEBI:16810"/>
        <dbReference type="ChEBI" id="CHEBI:29969"/>
        <dbReference type="ChEBI" id="CHEBI:30031"/>
        <dbReference type="ChEBI" id="CHEBI:133442"/>
        <dbReference type="EC" id="1.14.11.4"/>
    </reaction>
</comment>
<dbReference type="EMBL" id="JARAKH010000043">
    <property type="protein sequence ID" value="KAK8379614.1"/>
    <property type="molecule type" value="Genomic_DNA"/>
</dbReference>
<dbReference type="InterPro" id="IPR050757">
    <property type="entry name" value="Collagen_mod_GT25"/>
</dbReference>
<evidence type="ECO:0000256" key="1">
    <source>
        <dbReference type="ARBA" id="ARBA00001961"/>
    </source>
</evidence>
<dbReference type="PANTHER" id="PTHR10730:SF45">
    <property type="entry name" value="PROCOLLAGEN-LYSINE,2-OXOGLUTARATE 5-DIOXYGENASE"/>
    <property type="match status" value="1"/>
</dbReference>
<dbReference type="SUPFAM" id="SSF53448">
    <property type="entry name" value="Nucleotide-diphospho-sugar transferases"/>
    <property type="match status" value="1"/>
</dbReference>
<evidence type="ECO:0000256" key="5">
    <source>
        <dbReference type="ARBA" id="ARBA00022729"/>
    </source>
</evidence>
<dbReference type="GO" id="GO:0031418">
    <property type="term" value="F:L-ascorbic acid binding"/>
    <property type="evidence" value="ECO:0007669"/>
    <property type="project" value="UniProtKB-KW"/>
</dbReference>
<keyword evidence="7" id="KW-0847">Vitamin C</keyword>
<keyword evidence="4" id="KW-0479">Metal-binding</keyword>
<evidence type="ECO:0000259" key="14">
    <source>
        <dbReference type="PROSITE" id="PS51471"/>
    </source>
</evidence>
<feature type="domain" description="Fe2OG dioxygenase" evidence="14">
    <location>
        <begin position="698"/>
        <end position="792"/>
    </location>
</feature>
<dbReference type="Pfam" id="PF03171">
    <property type="entry name" value="2OG-FeII_Oxy"/>
    <property type="match status" value="1"/>
</dbReference>
<feature type="region of interest" description="Disordered" evidence="13">
    <location>
        <begin position="194"/>
        <end position="220"/>
    </location>
</feature>
<comment type="caution">
    <text evidence="15">The sequence shown here is derived from an EMBL/GenBank/DDBJ whole genome shotgun (WGS) entry which is preliminary data.</text>
</comment>
<dbReference type="InterPro" id="IPR029044">
    <property type="entry name" value="Nucleotide-diphossugar_trans"/>
</dbReference>
<dbReference type="GO" id="GO:0008475">
    <property type="term" value="F:procollagen-lysine 5-dioxygenase activity"/>
    <property type="evidence" value="ECO:0007669"/>
    <property type="project" value="UniProtKB-EC"/>
</dbReference>
<sequence length="792" mass="91885">MGVAYDDVTDIAGLGRGCVEGGARGEDGVNYCQKMTPEEHQRLKAAADDLLVLTIRRPGEEAYKRFLRSARVYGYTVKVLGEEGEGVEKDVGGSRRLQLLRQEISNLKKEKEDKLVLYTESVDVVLAGGPLRLVEEVERDGEKEEVDVLLSGDGFCWPDKTQEAAYPEVKRGKKYLNSGVFLARVGTLHKLLEENAEKDDKEGKKEEKKEKKEKEEEEDKHLLQQLMTKVYLKEELRRKYKMKIDSLSKVFQNLNGATGDVEVRFLGREAYLHNTATSTVPVVVRGNGHSHLLLNTLGSYLAKAWNQEDGCRACWEDMIHLEEAEEWKAEEKKEGEEEEEKKREVRPIPTVTLGIFLERPTPFLTEFLERIQDFRYPKKKIDLYFHNEVEGQREEVEEWVKEHTDSYASVKYISPSDNMKEWHARDGLVEHCLEKDCGYMFVVDAEAQILNPYTLKLLIEQNRPVVAPMLLRPYKAWSNFWGAVTTDGFYARSVDYMEIVQGQRRGLWNVPYISECYLIEASVLRNPRTRPNYVRNLLDPDMALCENLREAGVFMHVNNRIEFGHLINNEEFNLARLNPELWEVEKNRWDWERRYLNPLYVDAVEPNSTVEMPCPDVYRFPVFTERFAKEMIRTFEDYGRWSDGGHEDWRLEGGYESVPTVDIHMRQMGMEAEWLEILRSYIQPMQLKVFQDYNNDVGPPRAIMNFMVRYKPDEQPFLRPHHDTSTYTINVALTRPGEDFEGGGCRFLRYNCSIVDSGVGWVLMHPGRLTHLHEGLPVTKGTRYIIVSFVDP</sequence>
<evidence type="ECO:0000256" key="9">
    <source>
        <dbReference type="ARBA" id="ARBA00023002"/>
    </source>
</evidence>
<dbReference type="Proteomes" id="UP001487740">
    <property type="component" value="Unassembled WGS sequence"/>
</dbReference>
<keyword evidence="10" id="KW-0408">Iron</keyword>
<dbReference type="InterPro" id="IPR044861">
    <property type="entry name" value="IPNS-like_FE2OG_OXY"/>
</dbReference>
<evidence type="ECO:0000256" key="3">
    <source>
        <dbReference type="ARBA" id="ARBA00012264"/>
    </source>
</evidence>
<dbReference type="AlphaFoldDB" id="A0AAW0SXC8"/>
<evidence type="ECO:0000256" key="13">
    <source>
        <dbReference type="SAM" id="MobiDB-lite"/>
    </source>
</evidence>
<dbReference type="SMART" id="SM00702">
    <property type="entry name" value="P4Hc"/>
    <property type="match status" value="1"/>
</dbReference>
<evidence type="ECO:0000256" key="2">
    <source>
        <dbReference type="ARBA" id="ARBA00004240"/>
    </source>
</evidence>
<protein>
    <recommendedName>
        <fullName evidence="3">procollagen-lysine 5-dioxygenase</fullName>
        <ecNumber evidence="3">1.14.11.4</ecNumber>
    </recommendedName>
</protein>
<dbReference type="InterPro" id="IPR057589">
    <property type="entry name" value="GT_PLOD"/>
</dbReference>
<dbReference type="PANTHER" id="PTHR10730">
    <property type="entry name" value="PROCOLLAGEN-LYSINE,2-OXOGLUTARATE 5-DIOXYGENASE/GLYCOSYLTRANSFERASE 25 FAMILY MEMBER"/>
    <property type="match status" value="1"/>
</dbReference>
<evidence type="ECO:0000256" key="7">
    <source>
        <dbReference type="ARBA" id="ARBA00022896"/>
    </source>
</evidence>
<evidence type="ECO:0000256" key="10">
    <source>
        <dbReference type="ARBA" id="ARBA00023004"/>
    </source>
</evidence>
<dbReference type="Pfam" id="PF25342">
    <property type="entry name" value="GT_PLOD"/>
    <property type="match status" value="2"/>
</dbReference>
<reference evidence="15 16" key="1">
    <citation type="submission" date="2023-03" db="EMBL/GenBank/DDBJ databases">
        <title>High-quality genome of Scylla paramamosain provides insights in environmental adaptation.</title>
        <authorList>
            <person name="Zhang L."/>
        </authorList>
    </citation>
    <scope>NUCLEOTIDE SEQUENCE [LARGE SCALE GENOMIC DNA]</scope>
    <source>
        <strain evidence="15">LZ_2023a</strain>
        <tissue evidence="15">Muscle</tissue>
    </source>
</reference>
<dbReference type="InterPro" id="IPR005123">
    <property type="entry name" value="Oxoglu/Fe-dep_dioxygenase_dom"/>
</dbReference>
<organism evidence="15 16">
    <name type="scientific">Scylla paramamosain</name>
    <name type="common">Mud crab</name>
    <dbReference type="NCBI Taxonomy" id="85552"/>
    <lineage>
        <taxon>Eukaryota</taxon>
        <taxon>Metazoa</taxon>
        <taxon>Ecdysozoa</taxon>
        <taxon>Arthropoda</taxon>
        <taxon>Crustacea</taxon>
        <taxon>Multicrustacea</taxon>
        <taxon>Malacostraca</taxon>
        <taxon>Eumalacostraca</taxon>
        <taxon>Eucarida</taxon>
        <taxon>Decapoda</taxon>
        <taxon>Pleocyemata</taxon>
        <taxon>Brachyura</taxon>
        <taxon>Eubrachyura</taxon>
        <taxon>Portunoidea</taxon>
        <taxon>Portunidae</taxon>
        <taxon>Portuninae</taxon>
        <taxon>Scylla</taxon>
    </lineage>
</organism>
<evidence type="ECO:0000256" key="8">
    <source>
        <dbReference type="ARBA" id="ARBA00022964"/>
    </source>
</evidence>
<evidence type="ECO:0000256" key="12">
    <source>
        <dbReference type="ARBA" id="ARBA00047930"/>
    </source>
</evidence>
<proteinExistence type="predicted"/>
<keyword evidence="16" id="KW-1185">Reference proteome</keyword>